<dbReference type="KEGG" id="ccac:CcaHIS019_0105060"/>
<evidence type="ECO:0000256" key="10">
    <source>
        <dbReference type="PROSITE-ProRule" id="PRU00094"/>
    </source>
</evidence>
<feature type="compositionally biased region" description="Low complexity" evidence="11">
    <location>
        <begin position="1256"/>
        <end position="1281"/>
    </location>
</feature>
<evidence type="ECO:0000256" key="9">
    <source>
        <dbReference type="ARBA" id="ARBA00023242"/>
    </source>
</evidence>
<dbReference type="GO" id="GO:0000145">
    <property type="term" value="C:exocyst"/>
    <property type="evidence" value="ECO:0007669"/>
    <property type="project" value="TreeGrafter"/>
</dbReference>
<keyword evidence="8" id="KW-0175">Coiled coil</keyword>
<dbReference type="InterPro" id="IPR042044">
    <property type="entry name" value="EXOC6PINT-1/Sec15/Tip20_C_dom2"/>
</dbReference>
<feature type="compositionally biased region" description="Low complexity" evidence="11">
    <location>
        <begin position="826"/>
        <end position="869"/>
    </location>
</feature>
<feature type="compositionally biased region" description="Basic and acidic residues" evidence="11">
    <location>
        <begin position="1866"/>
        <end position="1878"/>
    </location>
</feature>
<feature type="compositionally biased region" description="Polar residues" evidence="11">
    <location>
        <begin position="1220"/>
        <end position="1230"/>
    </location>
</feature>
<feature type="region of interest" description="Disordered" evidence="11">
    <location>
        <begin position="1536"/>
        <end position="1614"/>
    </location>
</feature>
<dbReference type="FunFam" id="3.30.50.10:FF:000007">
    <property type="entry name" value="Nitrogen regulatory AreA, N-terminal"/>
    <property type="match status" value="1"/>
</dbReference>
<dbReference type="InterPro" id="IPR013088">
    <property type="entry name" value="Znf_NHR/GATA"/>
</dbReference>
<feature type="region of interest" description="Disordered" evidence="11">
    <location>
        <begin position="989"/>
        <end position="1052"/>
    </location>
</feature>
<keyword evidence="9" id="KW-0539">Nucleus</keyword>
<keyword evidence="5" id="KW-0479">Metal-binding</keyword>
<feature type="region of interest" description="Disordered" evidence="11">
    <location>
        <begin position="1455"/>
        <end position="1497"/>
    </location>
</feature>
<dbReference type="EMBL" id="AP028212">
    <property type="protein sequence ID" value="BEI87788.1"/>
    <property type="molecule type" value="Genomic_DNA"/>
</dbReference>
<comment type="similarity">
    <text evidence="2">Belongs to the SEC15 family.</text>
</comment>
<gene>
    <name evidence="13" type="primary">SEC15</name>
    <name evidence="13" type="ORF">CcaverHIS019_0105060</name>
</gene>
<keyword evidence="4" id="KW-0268">Exocytosis</keyword>
<dbReference type="CDD" id="cd00202">
    <property type="entry name" value="ZnF_GATA"/>
    <property type="match status" value="1"/>
</dbReference>
<evidence type="ECO:0000256" key="2">
    <source>
        <dbReference type="ARBA" id="ARBA00007944"/>
    </source>
</evidence>
<dbReference type="GO" id="GO:0006886">
    <property type="term" value="P:intracellular protein transport"/>
    <property type="evidence" value="ECO:0007669"/>
    <property type="project" value="InterPro"/>
</dbReference>
<feature type="compositionally biased region" description="Low complexity" evidence="11">
    <location>
        <begin position="989"/>
        <end position="1007"/>
    </location>
</feature>
<dbReference type="GO" id="GO:0090522">
    <property type="term" value="P:vesicle tethering involved in exocytosis"/>
    <property type="evidence" value="ECO:0007669"/>
    <property type="project" value="InterPro"/>
</dbReference>
<dbReference type="InterPro" id="IPR007225">
    <property type="entry name" value="EXOC6/Sec15"/>
</dbReference>
<feature type="compositionally biased region" description="Low complexity" evidence="11">
    <location>
        <begin position="907"/>
        <end position="922"/>
    </location>
</feature>
<dbReference type="PANTHER" id="PTHR12702:SF0">
    <property type="entry name" value="EXOCYST COMPLEX COMPONENT 6"/>
    <property type="match status" value="1"/>
</dbReference>
<feature type="compositionally biased region" description="Low complexity" evidence="11">
    <location>
        <begin position="1170"/>
        <end position="1219"/>
    </location>
</feature>
<proteinExistence type="inferred from homology"/>
<feature type="compositionally biased region" description="Pro residues" evidence="11">
    <location>
        <begin position="1035"/>
        <end position="1044"/>
    </location>
</feature>
<keyword evidence="6 10" id="KW-0863">Zinc-finger</keyword>
<feature type="domain" description="GATA-type" evidence="12">
    <location>
        <begin position="2072"/>
        <end position="2125"/>
    </location>
</feature>
<dbReference type="Gene3D" id="1.20.58.670">
    <property type="entry name" value="Dsl1p vesicle tethering complex, Tip20p subunit, domain D"/>
    <property type="match status" value="1"/>
</dbReference>
<feature type="region of interest" description="Disordered" evidence="11">
    <location>
        <begin position="1170"/>
        <end position="1361"/>
    </location>
</feature>
<organism evidence="13 14">
    <name type="scientific">Cutaneotrichosporon cavernicola</name>
    <dbReference type="NCBI Taxonomy" id="279322"/>
    <lineage>
        <taxon>Eukaryota</taxon>
        <taxon>Fungi</taxon>
        <taxon>Dikarya</taxon>
        <taxon>Basidiomycota</taxon>
        <taxon>Agaricomycotina</taxon>
        <taxon>Tremellomycetes</taxon>
        <taxon>Trichosporonales</taxon>
        <taxon>Trichosporonaceae</taxon>
        <taxon>Cutaneotrichosporon</taxon>
    </lineage>
</organism>
<dbReference type="PRINTS" id="PR00619">
    <property type="entry name" value="GATAZNFINGER"/>
</dbReference>
<evidence type="ECO:0000256" key="3">
    <source>
        <dbReference type="ARBA" id="ARBA00022448"/>
    </source>
</evidence>
<evidence type="ECO:0000259" key="12">
    <source>
        <dbReference type="PROSITE" id="PS50114"/>
    </source>
</evidence>
<feature type="region of interest" description="Disordered" evidence="11">
    <location>
        <begin position="1088"/>
        <end position="1120"/>
    </location>
</feature>
<feature type="compositionally biased region" description="Basic and acidic residues" evidence="11">
    <location>
        <begin position="1580"/>
        <end position="1589"/>
    </location>
</feature>
<feature type="compositionally biased region" description="Low complexity" evidence="11">
    <location>
        <begin position="1419"/>
        <end position="1432"/>
    </location>
</feature>
<dbReference type="GO" id="GO:0016020">
    <property type="term" value="C:membrane"/>
    <property type="evidence" value="ECO:0007669"/>
    <property type="project" value="TreeGrafter"/>
</dbReference>
<feature type="compositionally biased region" description="Low complexity" evidence="11">
    <location>
        <begin position="1102"/>
        <end position="1120"/>
    </location>
</feature>
<dbReference type="GO" id="GO:0006893">
    <property type="term" value="P:Golgi to plasma membrane transport"/>
    <property type="evidence" value="ECO:0007669"/>
    <property type="project" value="TreeGrafter"/>
</dbReference>
<dbReference type="InterPro" id="IPR046361">
    <property type="entry name" value="EXOC6/Sec15_C"/>
</dbReference>
<dbReference type="Pfam" id="PF04091">
    <property type="entry name" value="Sec15_C"/>
    <property type="match status" value="1"/>
</dbReference>
<dbReference type="GO" id="GO:0008270">
    <property type="term" value="F:zinc ion binding"/>
    <property type="evidence" value="ECO:0007669"/>
    <property type="project" value="UniProtKB-KW"/>
</dbReference>
<evidence type="ECO:0000313" key="14">
    <source>
        <dbReference type="Proteomes" id="UP001233271"/>
    </source>
</evidence>
<feature type="region of interest" description="Disordered" evidence="11">
    <location>
        <begin position="1992"/>
        <end position="2021"/>
    </location>
</feature>
<dbReference type="InterPro" id="IPR048359">
    <property type="entry name" value="EXOC6_Sec15_N"/>
</dbReference>
<feature type="compositionally biased region" description="Low complexity" evidence="11">
    <location>
        <begin position="2177"/>
        <end position="2186"/>
    </location>
</feature>
<reference evidence="13" key="1">
    <citation type="journal article" date="2023" name="BMC Genomics">
        <title>Chromosome-level genome assemblies of Cutaneotrichosporon spp. (Trichosporonales, Basidiomycota) reveal imbalanced evolution between nucleotide sequences and chromosome synteny.</title>
        <authorList>
            <person name="Kobayashi Y."/>
            <person name="Kayamori A."/>
            <person name="Aoki K."/>
            <person name="Shiwa Y."/>
            <person name="Matsutani M."/>
            <person name="Fujita N."/>
            <person name="Sugita T."/>
            <person name="Iwasaki W."/>
            <person name="Tanaka N."/>
            <person name="Takashima M."/>
        </authorList>
    </citation>
    <scope>NUCLEOTIDE SEQUENCE</scope>
    <source>
        <strain evidence="13">HIS019</strain>
    </source>
</reference>
<evidence type="ECO:0000256" key="8">
    <source>
        <dbReference type="ARBA" id="ARBA00023054"/>
    </source>
</evidence>
<dbReference type="FunFam" id="1.10.357.30:FF:000004">
    <property type="entry name" value="Exocyst complex component SEC15"/>
    <property type="match status" value="1"/>
</dbReference>
<dbReference type="RefSeq" id="XP_060453054.1">
    <property type="nucleotide sequence ID" value="XM_060601078.1"/>
</dbReference>
<evidence type="ECO:0000256" key="11">
    <source>
        <dbReference type="SAM" id="MobiDB-lite"/>
    </source>
</evidence>
<dbReference type="PANTHER" id="PTHR12702">
    <property type="entry name" value="SEC15"/>
    <property type="match status" value="1"/>
</dbReference>
<feature type="compositionally biased region" description="Low complexity" evidence="11">
    <location>
        <begin position="1388"/>
        <end position="1400"/>
    </location>
</feature>
<comment type="subcellular location">
    <subcellularLocation>
        <location evidence="1">Nucleus</location>
    </subcellularLocation>
</comment>
<feature type="region of interest" description="Disordered" evidence="11">
    <location>
        <begin position="777"/>
        <end position="954"/>
    </location>
</feature>
<dbReference type="SUPFAM" id="SSF57716">
    <property type="entry name" value="Glucocorticoid receptor-like (DNA-binding domain)"/>
    <property type="match status" value="1"/>
</dbReference>
<protein>
    <recommendedName>
        <fullName evidence="12">GATA-type domain-containing protein</fullName>
    </recommendedName>
</protein>
<feature type="region of interest" description="Disordered" evidence="11">
    <location>
        <begin position="2122"/>
        <end position="2198"/>
    </location>
</feature>
<feature type="region of interest" description="Disordered" evidence="11">
    <location>
        <begin position="1852"/>
        <end position="1878"/>
    </location>
</feature>
<keyword evidence="14" id="KW-1185">Reference proteome</keyword>
<evidence type="ECO:0000256" key="6">
    <source>
        <dbReference type="ARBA" id="ARBA00022771"/>
    </source>
</evidence>
<dbReference type="Proteomes" id="UP001233271">
    <property type="component" value="Chromosome 1"/>
</dbReference>
<dbReference type="SMART" id="SM00401">
    <property type="entry name" value="ZnF_GATA"/>
    <property type="match status" value="1"/>
</dbReference>
<dbReference type="Pfam" id="PF00320">
    <property type="entry name" value="GATA"/>
    <property type="match status" value="1"/>
</dbReference>
<dbReference type="PROSITE" id="PS00344">
    <property type="entry name" value="GATA_ZN_FINGER_1"/>
    <property type="match status" value="1"/>
</dbReference>
<dbReference type="Pfam" id="PF20651">
    <property type="entry name" value="EXOC6_Sec15_N"/>
    <property type="match status" value="1"/>
</dbReference>
<name>A0AA48L200_9TREE</name>
<dbReference type="Pfam" id="PF08550">
    <property type="entry name" value="GATA_AreA"/>
    <property type="match status" value="1"/>
</dbReference>
<feature type="region of interest" description="Disordered" evidence="11">
    <location>
        <begin position="1388"/>
        <end position="1407"/>
    </location>
</feature>
<dbReference type="Gene3D" id="1.10.357.30">
    <property type="entry name" value="Exocyst complex subunit Sec15 C-terminal domain, N-terminal subdomain"/>
    <property type="match status" value="1"/>
</dbReference>
<sequence>MMRKQRPTFTTAELELQLQQITLDPGSGASENFETLAPLIKTIQDTDSEQLYLGSLDRFVGEKEKEIEKICENNYEDFVSSVLALSSVRQGTGQLRKRIGELDVQMGDVGRGLGEKRTLLEQKKVARNMDDAIETLQTCLRLLDLVHRVGEMIRQDKYWGALRMIEDLSHLPPPAISNTPFYLHLVSSLPSLRLSIKDAVTASAKSWLFDIRESSALVGKLALEGMGNRIKRWRLKREKDGSARFARIGGALELVNNERAEFDALDNEHIRIDFKPLYQCIHIYEALECKTELQRNYQEDRKTQANLILASRSASSSETLMTSLPELMQELVGFFIIEAHVLRTVPDFRSQRDVDDLWDEMCRRIISILGLGLKGCSKLEVFLESKKHILLFVQTLEGYGYDISELNGLLITLFERYSELLLRTFGADFDHIVAEDENQPMMVRDQREFDQVSGVCWLAPGEAESLAINGFPQHMPFSQTFPMCCINIRNFVEQFYQFTDGVAQHHVDLDEVLRKSLDGLLTDHVSKQMAQRVKIMSNLSQIAQVVVNTEHFLVACDELETVLMGLRATQRGGPVKMASAFSFADTLKVAQSRIDAVITSKLESFFELAEYNWMPRGTPPPNPEPSTYVVEMISFLTAYVDSVLIGLDDGTKARAYEKALQRINQFLMETLTSKEVRIYNEAALMYVRADVLFIETEIQRLGKAGLDRVFDEVKHTINIVLSDAVAAFMEPSVRQLSYSSVRPARLSAVLTRLAAGVSVSGRMNEAERLRAEANSVGMLRHAGPNTTARPLSVTTPTASTPSTISANTPSPPFVGPSPRSISSKGSPQSNTSSSAASSGSRLRALLPRPIAPRPGVSATAGPSSSGSAGKMSNKPFRAPGGSQQGRFTVDSGGGLSLPSKPTPMPRSLPSSAGPSPAAVSPSKVNVFAQNANSWAYPQQPEAHQGNYGGNDFLSDLSSTPTNSFAAFGASASSFTPTAQSGFAAQYTAARQNQSQIQSQNGSAQASQHPTPPSDGTTPLDGPSFEFTPIHTQSWPAPPQQPPPKRMPEQGNTGAIDQNILASLAELMAQTPNNASEPQMPLSLLSILSQQAQTQPPQPPVPQVQRQPQPMFQQPQVQEQTPFADISQQQFLQMLAQVQRQQTAQAQFQAAQQQLQAAQQQVAQAQQQMQQAQAHAAASHQQPQEHAPQQAHQTSLLTRRMQQQQSQSQSSTPSHSPRMSFSTPGRSSGPSANGIRAPQPFTQVRPTDRVPSWQSGEPVSETTATTPASEASMSSPADSTSTKGFRPIKPRRAQAPEHPAAAPPKPPKPSPKSKSFATPGPASRPHSGAAQSSRQPQHPLQQHQQPAPQIGELPPLPPGLTLAQLSQNGNLSLEMAIRVGMGLGMGMALGQQQQQQSHQAPSPQPTEEQLAYMQAALAATSPPPISATSPEASGTGPPRQRPGDIVTSILKDDFLATRSPLSTSPTAGNAFPPEFGERRPSQSGDQIVPADPEAMAKKDPLAAQVWKAYARAKDTMPHGQRMENLTWRMMHLTMKKKEESERAAAAAAAASVGTSVGTQQPAAETTRREHVAFQGLSPVPEPEHENDPDRATAPQLSRQLVDSDHEAERGRRKGVSRVVGFSAGNRDSSAMDIDWRAASRSRSRMAIDWRAASRSRSRSAFQGSRSLYDGGNELHAHSLLAQGGSASSSSASMNPSPASLAPFARSMPNNYPPWEAAGVEMAMSQPLQNELNMEQFASGPGSSGAKDPKAAIAFNIDQVLQSAESSAAASASFANFLSTSVPSAATQLGFTAPLHLTQSISSNGSGITKHKYPTLPGISGPGLYSATSEENIHPTYGLLPKRVRKTSFDHTLRPREEPEPMFNTRKRPAEASPRDGDHRPLPNNFAPFPTAPFTFSFDTNTVGTSSSNYDSFFDLNAASASSHADPAGPAATDLWSGDDTAMFDPAHLFGAVPGSQIDPGLQDPHELSQLMNMYFENGNQYTTINPSEVLGVRPEASPAQSPQPDEYRRPGPGRSNSSPNLQGLRAMSMSQAVSSHSGHPSASVYNSLAMTRNRSNAASGPSGPGTPTAEADENNATVCTNCQTTNTPLWRRDPEGQPLCNACGLFFKLHGVVRPLSLKTDVIKKRNRGGPTGKETTSGRRSSKASRSKASSPGAERVSGPSSRDKRQRRTSGMDPDSGSTSAASSLGTGGSGLTMSKR</sequence>
<evidence type="ECO:0000256" key="4">
    <source>
        <dbReference type="ARBA" id="ARBA00022483"/>
    </source>
</evidence>
<evidence type="ECO:0000256" key="1">
    <source>
        <dbReference type="ARBA" id="ARBA00004123"/>
    </source>
</evidence>
<dbReference type="GO" id="GO:0043565">
    <property type="term" value="F:sequence-specific DNA binding"/>
    <property type="evidence" value="ECO:0007669"/>
    <property type="project" value="InterPro"/>
</dbReference>
<dbReference type="GeneID" id="85491659"/>
<feature type="compositionally biased region" description="Low complexity" evidence="11">
    <location>
        <begin position="790"/>
        <end position="808"/>
    </location>
</feature>
<feature type="region of interest" description="Disordered" evidence="11">
    <location>
        <begin position="1419"/>
        <end position="1443"/>
    </location>
</feature>
<feature type="compositionally biased region" description="Low complexity" evidence="11">
    <location>
        <begin position="1334"/>
        <end position="1361"/>
    </location>
</feature>
<dbReference type="InterPro" id="IPR042045">
    <property type="entry name" value="EXOC6/Sec15_C_dom1"/>
</dbReference>
<feature type="compositionally biased region" description="Pro residues" evidence="11">
    <location>
        <begin position="1300"/>
        <end position="1309"/>
    </location>
</feature>
<evidence type="ECO:0000313" key="13">
    <source>
        <dbReference type="EMBL" id="BEI87788.1"/>
    </source>
</evidence>
<keyword evidence="3" id="KW-0813">Transport</keyword>
<dbReference type="GO" id="GO:0006355">
    <property type="term" value="P:regulation of DNA-templated transcription"/>
    <property type="evidence" value="ECO:0007669"/>
    <property type="project" value="InterPro"/>
</dbReference>
<dbReference type="InterPro" id="IPR000679">
    <property type="entry name" value="Znf_GATA"/>
</dbReference>
<dbReference type="PROSITE" id="PS50114">
    <property type="entry name" value="GATA_ZN_FINGER_2"/>
    <property type="match status" value="1"/>
</dbReference>
<feature type="compositionally biased region" description="Polar residues" evidence="11">
    <location>
        <begin position="1551"/>
        <end position="1562"/>
    </location>
</feature>
<keyword evidence="7" id="KW-0862">Zinc</keyword>
<dbReference type="InterPro" id="IPR013860">
    <property type="entry name" value="AreA_GATA"/>
</dbReference>
<dbReference type="Gene3D" id="3.30.50.10">
    <property type="entry name" value="Erythroid Transcription Factor GATA-1, subunit A"/>
    <property type="match status" value="1"/>
</dbReference>
<dbReference type="GO" id="GO:0005634">
    <property type="term" value="C:nucleus"/>
    <property type="evidence" value="ECO:0007669"/>
    <property type="project" value="UniProtKB-SubCell"/>
</dbReference>
<evidence type="ECO:0000256" key="7">
    <source>
        <dbReference type="ARBA" id="ARBA00022833"/>
    </source>
</evidence>
<feature type="compositionally biased region" description="Polar residues" evidence="11">
    <location>
        <begin position="927"/>
        <end position="936"/>
    </location>
</feature>
<accession>A0AA48L200</accession>
<evidence type="ECO:0000256" key="5">
    <source>
        <dbReference type="ARBA" id="ARBA00022723"/>
    </source>
</evidence>